<dbReference type="AlphaFoldDB" id="A0A819STM0"/>
<dbReference type="InterPro" id="IPR001810">
    <property type="entry name" value="F-box_dom"/>
</dbReference>
<dbReference type="Gene3D" id="3.80.10.10">
    <property type="entry name" value="Ribonuclease Inhibitor"/>
    <property type="match status" value="1"/>
</dbReference>
<evidence type="ECO:0000256" key="1">
    <source>
        <dbReference type="SAM" id="Phobius"/>
    </source>
</evidence>
<dbReference type="InterPro" id="IPR032675">
    <property type="entry name" value="LRR_dom_sf"/>
</dbReference>
<evidence type="ECO:0000259" key="2">
    <source>
        <dbReference type="PROSITE" id="PS50181"/>
    </source>
</evidence>
<dbReference type="EMBL" id="CAJOAX010009910">
    <property type="protein sequence ID" value="CAF4065283.1"/>
    <property type="molecule type" value="Genomic_DNA"/>
</dbReference>
<accession>A0A819STM0</accession>
<feature type="transmembrane region" description="Helical" evidence="1">
    <location>
        <begin position="160"/>
        <end position="177"/>
    </location>
</feature>
<organism evidence="3 4">
    <name type="scientific">Rotaria sordida</name>
    <dbReference type="NCBI Taxonomy" id="392033"/>
    <lineage>
        <taxon>Eukaryota</taxon>
        <taxon>Metazoa</taxon>
        <taxon>Spiralia</taxon>
        <taxon>Gnathifera</taxon>
        <taxon>Rotifera</taxon>
        <taxon>Eurotatoria</taxon>
        <taxon>Bdelloidea</taxon>
        <taxon>Philodinida</taxon>
        <taxon>Philodinidae</taxon>
        <taxon>Rotaria</taxon>
    </lineage>
</organism>
<sequence length="538" mass="63961">MNYSCVELNDLPDEILLIIFKELDNLELLYSFQGVNERLNKIIHDTIFTSRLSFLKWSLNECINKFPPHIILNRFCSQILPKIHMKIKWLDIESESMKDILYAADYPNLYALGLYNIEEETASCLFTDERLISSIFKNQITKLIISIDSNKKKLYTMKNICNYIFTVFINLTHLIFYDVSYINNARLLFDIPSSSFSSSSLLVLNIKVQTFDICLYLLDGRFDQLHTLNIELANIFRPSREIENQRKIPNLKCFVLSCIMRTGYYDELILPLIYRMSNLEELDLDLTICVKETFIDGHNLTKNILNHMSQLKQFTFDIRSRKCIYNEMNSPSKEDIQRTFDDFLYTKTISCVDYFLNNKEGLCHIYSYPFLMKHYEDVTNNFPGGLYRYVCKVSLYDEYPFEHEFFIRIAQSFPFMKKLSIDNSYAQNYKQSYKLMNDNQNLSIVKYNYLIELRIYHLAHDDYIEEFLCNTKTYFQNNILLDVDYKALQKVTHHYTRDDTRSNCTKVNELSLFGKFEYSKSLKDKYLKDYFPFATIID</sequence>
<evidence type="ECO:0000313" key="3">
    <source>
        <dbReference type="EMBL" id="CAF4065283.1"/>
    </source>
</evidence>
<dbReference type="InterPro" id="IPR036047">
    <property type="entry name" value="F-box-like_dom_sf"/>
</dbReference>
<comment type="caution">
    <text evidence="3">The sequence shown here is derived from an EMBL/GenBank/DDBJ whole genome shotgun (WGS) entry which is preliminary data.</text>
</comment>
<proteinExistence type="predicted"/>
<keyword evidence="1" id="KW-0812">Transmembrane</keyword>
<keyword evidence="1" id="KW-1133">Transmembrane helix</keyword>
<name>A0A819STM0_9BILA</name>
<reference evidence="3" key="1">
    <citation type="submission" date="2021-02" db="EMBL/GenBank/DDBJ databases">
        <authorList>
            <person name="Nowell W R."/>
        </authorList>
    </citation>
    <scope>NUCLEOTIDE SEQUENCE</scope>
</reference>
<dbReference type="Proteomes" id="UP000663823">
    <property type="component" value="Unassembled WGS sequence"/>
</dbReference>
<keyword evidence="1" id="KW-0472">Membrane</keyword>
<feature type="domain" description="F-box" evidence="2">
    <location>
        <begin position="5"/>
        <end position="52"/>
    </location>
</feature>
<dbReference type="SUPFAM" id="SSF81383">
    <property type="entry name" value="F-box domain"/>
    <property type="match status" value="1"/>
</dbReference>
<dbReference type="PROSITE" id="PS50181">
    <property type="entry name" value="FBOX"/>
    <property type="match status" value="1"/>
</dbReference>
<evidence type="ECO:0000313" key="4">
    <source>
        <dbReference type="Proteomes" id="UP000663823"/>
    </source>
</evidence>
<gene>
    <name evidence="3" type="ORF">OTI717_LOCUS32358</name>
</gene>
<protein>
    <recommendedName>
        <fullName evidence="2">F-box domain-containing protein</fullName>
    </recommendedName>
</protein>